<accession>A0A0D7W2B7</accession>
<evidence type="ECO:0008006" key="3">
    <source>
        <dbReference type="Google" id="ProtNLM"/>
    </source>
</evidence>
<comment type="caution">
    <text evidence="1">The sequence shown here is derived from an EMBL/GenBank/DDBJ whole genome shotgun (WGS) entry which is preliminary data.</text>
</comment>
<name>A0A0D7W2B7_9FLAO</name>
<evidence type="ECO:0000313" key="1">
    <source>
        <dbReference type="EMBL" id="KJD33250.1"/>
    </source>
</evidence>
<dbReference type="RefSeq" id="WP_044633695.1">
    <property type="nucleotide sequence ID" value="NZ_JTDW01000014.1"/>
</dbReference>
<dbReference type="OrthoDB" id="1451597at2"/>
<reference evidence="1 2" key="1">
    <citation type="submission" date="2014-11" db="EMBL/GenBank/DDBJ databases">
        <title>Tamlana sedimentorum sp. nov., isolated from shallow sand sediments of the Sea of Japan.</title>
        <authorList>
            <person name="Romanenko L.A."/>
        </authorList>
    </citation>
    <scope>NUCLEOTIDE SEQUENCE [LARGE SCALE GENOMIC DNA]</scope>
    <source>
        <strain evidence="1 2">JCM 19808</strain>
    </source>
</reference>
<evidence type="ECO:0000313" key="2">
    <source>
        <dbReference type="Proteomes" id="UP000032578"/>
    </source>
</evidence>
<keyword evidence="2" id="KW-1185">Reference proteome</keyword>
<gene>
    <name evidence="1" type="ORF">PW52_14505</name>
</gene>
<organism evidence="1 2">
    <name type="scientific">Neotamlana sedimentorum</name>
    <dbReference type="NCBI Taxonomy" id="1435349"/>
    <lineage>
        <taxon>Bacteria</taxon>
        <taxon>Pseudomonadati</taxon>
        <taxon>Bacteroidota</taxon>
        <taxon>Flavobacteriia</taxon>
        <taxon>Flavobacteriales</taxon>
        <taxon>Flavobacteriaceae</taxon>
        <taxon>Neotamlana</taxon>
    </lineage>
</organism>
<dbReference type="AlphaFoldDB" id="A0A0D7W2B7"/>
<dbReference type="EMBL" id="JTDW01000014">
    <property type="protein sequence ID" value="KJD33250.1"/>
    <property type="molecule type" value="Genomic_DNA"/>
</dbReference>
<proteinExistence type="predicted"/>
<sequence length="133" mass="14840">MSSFSKLFLIITCFICLSSCHKDSDDDLTSDYLLGVWEYENEDEVDGTTYIFQLVLGPNDLAGEIVRLESSTGEVTSSFNELIWNKINDVIVVEDSTTSGSYVLNSGNKLISKTNENLVLIKISQDYSLYLGE</sequence>
<dbReference type="PATRIC" id="fig|1435349.4.peg.925"/>
<protein>
    <recommendedName>
        <fullName evidence="3">Lipocalin-like domain-containing protein</fullName>
    </recommendedName>
</protein>
<dbReference type="Proteomes" id="UP000032578">
    <property type="component" value="Unassembled WGS sequence"/>
</dbReference>